<organism evidence="2 3">
    <name type="scientific">Rhizoctonia solani</name>
    <dbReference type="NCBI Taxonomy" id="456999"/>
    <lineage>
        <taxon>Eukaryota</taxon>
        <taxon>Fungi</taxon>
        <taxon>Dikarya</taxon>
        <taxon>Basidiomycota</taxon>
        <taxon>Agaricomycotina</taxon>
        <taxon>Agaricomycetes</taxon>
        <taxon>Cantharellales</taxon>
        <taxon>Ceratobasidiaceae</taxon>
        <taxon>Rhizoctonia</taxon>
    </lineage>
</organism>
<feature type="compositionally biased region" description="Low complexity" evidence="1">
    <location>
        <begin position="118"/>
        <end position="135"/>
    </location>
</feature>
<feature type="compositionally biased region" description="Polar residues" evidence="1">
    <location>
        <begin position="59"/>
        <end position="72"/>
    </location>
</feature>
<reference evidence="2" key="1">
    <citation type="submission" date="2021-01" db="EMBL/GenBank/DDBJ databases">
        <authorList>
            <person name="Kaushik A."/>
        </authorList>
    </citation>
    <scope>NUCLEOTIDE SEQUENCE</scope>
    <source>
        <strain evidence="2">AG1-1C</strain>
    </source>
</reference>
<evidence type="ECO:0000313" key="2">
    <source>
        <dbReference type="EMBL" id="CAE6412687.1"/>
    </source>
</evidence>
<evidence type="ECO:0000313" key="3">
    <source>
        <dbReference type="Proteomes" id="UP000663846"/>
    </source>
</evidence>
<protein>
    <submittedName>
        <fullName evidence="2">Uncharacterized protein</fullName>
    </submittedName>
</protein>
<feature type="region of interest" description="Disordered" evidence="1">
    <location>
        <begin position="1"/>
        <end position="180"/>
    </location>
</feature>
<feature type="compositionally biased region" description="Polar residues" evidence="1">
    <location>
        <begin position="349"/>
        <end position="363"/>
    </location>
</feature>
<evidence type="ECO:0000256" key="1">
    <source>
        <dbReference type="SAM" id="MobiDB-lite"/>
    </source>
</evidence>
<name>A0A8H2WZX6_9AGAM</name>
<dbReference type="Proteomes" id="UP000663846">
    <property type="component" value="Unassembled WGS sequence"/>
</dbReference>
<feature type="compositionally biased region" description="Basic residues" evidence="1">
    <location>
        <begin position="76"/>
        <end position="90"/>
    </location>
</feature>
<sequence length="381" mass="40596">MESMCGKFPLANRPKMTRRKRKNLNLAPGASSTTPDRPQRGGSSPTMEPVNTLAGAVAGTSSSTQNPVTSLSVPGPHRRAKGTKKARKRGGNPYSWMPLNDNPSSPTTDEAPPITPQSDMSSTFSVSPSPRSSQPPRSPVLERRNAVSAGPRSTQFGLLSDAGSGRPTSHSAPLIPTHTWPQTMPEEARQFRGPTLGGLAHTQSDGTLGVHSQAFDQRMSTDHNQPSFGASPCDLHRLSYSTNYTMLDTPNQPNQSFDQSSSVRADSLPPAGQTLYWQGFPLMYPSIATAEHSSIIDNSFNPGSSSTLTGPLNIAAIACNGLYSGVDENHVFDSFGLVPLVSADRNAENHSQGVPANTRQTPVRSPHGEGRSLASSAFNHF</sequence>
<feature type="compositionally biased region" description="Polar residues" evidence="1">
    <location>
        <begin position="30"/>
        <end position="46"/>
    </location>
</feature>
<proteinExistence type="predicted"/>
<dbReference type="EMBL" id="CAJMWS010000314">
    <property type="protein sequence ID" value="CAE6412687.1"/>
    <property type="molecule type" value="Genomic_DNA"/>
</dbReference>
<gene>
    <name evidence="2" type="ORF">RDB_LOCUS71858</name>
</gene>
<dbReference type="AlphaFoldDB" id="A0A8H2WZX6"/>
<accession>A0A8H2WZX6</accession>
<comment type="caution">
    <text evidence="2">The sequence shown here is derived from an EMBL/GenBank/DDBJ whole genome shotgun (WGS) entry which is preliminary data.</text>
</comment>
<feature type="region of interest" description="Disordered" evidence="1">
    <location>
        <begin position="348"/>
        <end position="381"/>
    </location>
</feature>